<sequence>MLVMATIEIDRQGEEETDGELKENRGCDSPMEGVGVDIGIVVIIVFGISEKAYETRDVVELEEDIKRIEVRGRDMVKVSMSNEDTGVVEVRGRVEVKAPVKLEDEDEVEVEAPVKLEEDDVMILGFQTYSNTMIKY</sequence>
<evidence type="ECO:0000313" key="1">
    <source>
        <dbReference type="EMBL" id="ONK63878.1"/>
    </source>
</evidence>
<dbReference type="EMBL" id="CM007387">
    <property type="protein sequence ID" value="ONK63878.1"/>
    <property type="molecule type" value="Genomic_DNA"/>
</dbReference>
<keyword evidence="2" id="KW-1185">Reference proteome</keyword>
<dbReference type="Proteomes" id="UP000243459">
    <property type="component" value="Chromosome 7"/>
</dbReference>
<dbReference type="Gramene" id="ONK63878">
    <property type="protein sequence ID" value="ONK63878"/>
    <property type="gene ID" value="A4U43_C07F19860"/>
</dbReference>
<gene>
    <name evidence="1" type="ORF">A4U43_C07F19860</name>
</gene>
<dbReference type="AlphaFoldDB" id="A0A5P1EDC5"/>
<accession>A0A5P1EDC5</accession>
<name>A0A5P1EDC5_ASPOF</name>
<evidence type="ECO:0000313" key="2">
    <source>
        <dbReference type="Proteomes" id="UP000243459"/>
    </source>
</evidence>
<protein>
    <submittedName>
        <fullName evidence="1">Uncharacterized protein</fullName>
    </submittedName>
</protein>
<reference evidence="2" key="1">
    <citation type="journal article" date="2017" name="Nat. Commun.">
        <title>The asparagus genome sheds light on the origin and evolution of a young Y chromosome.</title>
        <authorList>
            <person name="Harkess A."/>
            <person name="Zhou J."/>
            <person name="Xu C."/>
            <person name="Bowers J.E."/>
            <person name="Van der Hulst R."/>
            <person name="Ayyampalayam S."/>
            <person name="Mercati F."/>
            <person name="Riccardi P."/>
            <person name="McKain M.R."/>
            <person name="Kakrana A."/>
            <person name="Tang H."/>
            <person name="Ray J."/>
            <person name="Groenendijk J."/>
            <person name="Arikit S."/>
            <person name="Mathioni S.M."/>
            <person name="Nakano M."/>
            <person name="Shan H."/>
            <person name="Telgmann-Rauber A."/>
            <person name="Kanno A."/>
            <person name="Yue Z."/>
            <person name="Chen H."/>
            <person name="Li W."/>
            <person name="Chen Y."/>
            <person name="Xu X."/>
            <person name="Zhang Y."/>
            <person name="Luo S."/>
            <person name="Chen H."/>
            <person name="Gao J."/>
            <person name="Mao Z."/>
            <person name="Pires J.C."/>
            <person name="Luo M."/>
            <person name="Kudrna D."/>
            <person name="Wing R.A."/>
            <person name="Meyers B.C."/>
            <person name="Yi K."/>
            <person name="Kong H."/>
            <person name="Lavrijsen P."/>
            <person name="Sunseri F."/>
            <person name="Falavigna A."/>
            <person name="Ye Y."/>
            <person name="Leebens-Mack J.H."/>
            <person name="Chen G."/>
        </authorList>
    </citation>
    <scope>NUCLEOTIDE SEQUENCE [LARGE SCALE GENOMIC DNA]</scope>
    <source>
        <strain evidence="2">cv. DH0086</strain>
    </source>
</reference>
<proteinExistence type="predicted"/>
<organism evidence="1 2">
    <name type="scientific">Asparagus officinalis</name>
    <name type="common">Garden asparagus</name>
    <dbReference type="NCBI Taxonomy" id="4686"/>
    <lineage>
        <taxon>Eukaryota</taxon>
        <taxon>Viridiplantae</taxon>
        <taxon>Streptophyta</taxon>
        <taxon>Embryophyta</taxon>
        <taxon>Tracheophyta</taxon>
        <taxon>Spermatophyta</taxon>
        <taxon>Magnoliopsida</taxon>
        <taxon>Liliopsida</taxon>
        <taxon>Asparagales</taxon>
        <taxon>Asparagaceae</taxon>
        <taxon>Asparagoideae</taxon>
        <taxon>Asparagus</taxon>
    </lineage>
</organism>